<evidence type="ECO:0000313" key="3">
    <source>
        <dbReference type="Proteomes" id="UP000335636"/>
    </source>
</evidence>
<dbReference type="Proteomes" id="UP000662637">
    <property type="component" value="Unassembled WGS sequence"/>
</dbReference>
<dbReference type="EMBL" id="WJEC01006424">
    <property type="protein sequence ID" value="KAF7473572.1"/>
    <property type="molecule type" value="Genomic_DNA"/>
</dbReference>
<sequence length="116" mass="13284">MLSPALKTRVSWVHPPLQESISKRVKVLQSPTSPTLGTQRLLSWEPDCVSHFPQMQLWGGQKFLEPCLSDFSPHFPKAWPCKKSKQTNKHNRWDLLSCLLCPVLCPGHFLSPQPHF</sequence>
<reference evidence="1" key="2">
    <citation type="submission" date="2020-08" db="EMBL/GenBank/DDBJ databases">
        <authorList>
            <person name="Shumante A."/>
            <person name="Zimin A.V."/>
            <person name="Puiu D."/>
            <person name="Salzberg S.L."/>
        </authorList>
    </citation>
    <scope>NUCLEOTIDE SEQUENCE</scope>
    <source>
        <strain evidence="1">WC2-LM</strain>
        <tissue evidence="1">Liver</tissue>
    </source>
</reference>
<protein>
    <submittedName>
        <fullName evidence="2">Uncharacterized protein</fullName>
    </submittedName>
</protein>
<dbReference type="AlphaFoldDB" id="A0A5E4A6E1"/>
<name>A0A5E4A6E1_MARMO</name>
<gene>
    <name evidence="1" type="ORF">GHT09_015822</name>
    <name evidence="2" type="ORF">MONAX_5E020883</name>
</gene>
<dbReference type="Proteomes" id="UP000335636">
    <property type="component" value="Unassembled WGS sequence"/>
</dbReference>
<proteinExistence type="predicted"/>
<accession>A0A5E4A6E1</accession>
<organism evidence="2 3">
    <name type="scientific">Marmota monax</name>
    <name type="common">Woodchuck</name>
    <dbReference type="NCBI Taxonomy" id="9995"/>
    <lineage>
        <taxon>Eukaryota</taxon>
        <taxon>Metazoa</taxon>
        <taxon>Chordata</taxon>
        <taxon>Craniata</taxon>
        <taxon>Vertebrata</taxon>
        <taxon>Euteleostomi</taxon>
        <taxon>Mammalia</taxon>
        <taxon>Eutheria</taxon>
        <taxon>Euarchontoglires</taxon>
        <taxon>Glires</taxon>
        <taxon>Rodentia</taxon>
        <taxon>Sciuromorpha</taxon>
        <taxon>Sciuridae</taxon>
        <taxon>Xerinae</taxon>
        <taxon>Marmotini</taxon>
        <taxon>Marmota</taxon>
    </lineage>
</organism>
<reference evidence="2 3" key="1">
    <citation type="submission" date="2019-04" db="EMBL/GenBank/DDBJ databases">
        <authorList>
            <person name="Alioto T."/>
            <person name="Alioto T."/>
        </authorList>
    </citation>
    <scope>NUCLEOTIDE SEQUENCE [LARGE SCALE GENOMIC DNA]</scope>
</reference>
<evidence type="ECO:0000313" key="2">
    <source>
        <dbReference type="EMBL" id="VTJ52261.1"/>
    </source>
</evidence>
<dbReference type="EMBL" id="CABDUW010000015">
    <property type="protein sequence ID" value="VTJ52261.1"/>
    <property type="molecule type" value="Genomic_DNA"/>
</dbReference>
<evidence type="ECO:0000313" key="1">
    <source>
        <dbReference type="EMBL" id="KAF7473572.1"/>
    </source>
</evidence>
<keyword evidence="3" id="KW-1185">Reference proteome</keyword>